<accession>A0ABR2EKS3</accession>
<reference evidence="2 3" key="1">
    <citation type="journal article" date="2024" name="G3 (Bethesda)">
        <title>Genome assembly of Hibiscus sabdariffa L. provides insights into metabolisms of medicinal natural products.</title>
        <authorList>
            <person name="Kim T."/>
        </authorList>
    </citation>
    <scope>NUCLEOTIDE SEQUENCE [LARGE SCALE GENOMIC DNA]</scope>
    <source>
        <strain evidence="2">TK-2024</strain>
        <tissue evidence="2">Old leaves</tissue>
    </source>
</reference>
<feature type="compositionally biased region" description="Polar residues" evidence="1">
    <location>
        <begin position="33"/>
        <end position="44"/>
    </location>
</feature>
<gene>
    <name evidence="2" type="ORF">V6N12_010676</name>
</gene>
<proteinExistence type="predicted"/>
<evidence type="ECO:0000313" key="2">
    <source>
        <dbReference type="EMBL" id="KAK8562602.1"/>
    </source>
</evidence>
<keyword evidence="3" id="KW-1185">Reference proteome</keyword>
<evidence type="ECO:0000313" key="3">
    <source>
        <dbReference type="Proteomes" id="UP001472677"/>
    </source>
</evidence>
<sequence length="156" mass="16270">MILPVLAMGTFQHPGTAGPISGQSNGAADGGSSRISAKQPSQRSAPPPADGMYRAPTIGQPVGGPLVSAVSRPVNLPAPAHLGYGVTVPCAPMNMTPAGCEAATYPMPHTTTDSACGQRHTTLVKDGNKRFGREEQAFTKTVLLGFRHPFTCYQRL</sequence>
<dbReference type="Proteomes" id="UP001472677">
    <property type="component" value="Unassembled WGS sequence"/>
</dbReference>
<protein>
    <submittedName>
        <fullName evidence="2">Uncharacterized protein</fullName>
    </submittedName>
</protein>
<dbReference type="EMBL" id="JBBPBM010000012">
    <property type="protein sequence ID" value="KAK8562602.1"/>
    <property type="molecule type" value="Genomic_DNA"/>
</dbReference>
<name>A0ABR2EKS3_9ROSI</name>
<feature type="region of interest" description="Disordered" evidence="1">
    <location>
        <begin position="13"/>
        <end position="58"/>
    </location>
</feature>
<organism evidence="2 3">
    <name type="scientific">Hibiscus sabdariffa</name>
    <name type="common">roselle</name>
    <dbReference type="NCBI Taxonomy" id="183260"/>
    <lineage>
        <taxon>Eukaryota</taxon>
        <taxon>Viridiplantae</taxon>
        <taxon>Streptophyta</taxon>
        <taxon>Embryophyta</taxon>
        <taxon>Tracheophyta</taxon>
        <taxon>Spermatophyta</taxon>
        <taxon>Magnoliopsida</taxon>
        <taxon>eudicotyledons</taxon>
        <taxon>Gunneridae</taxon>
        <taxon>Pentapetalae</taxon>
        <taxon>rosids</taxon>
        <taxon>malvids</taxon>
        <taxon>Malvales</taxon>
        <taxon>Malvaceae</taxon>
        <taxon>Malvoideae</taxon>
        <taxon>Hibiscus</taxon>
    </lineage>
</organism>
<evidence type="ECO:0000256" key="1">
    <source>
        <dbReference type="SAM" id="MobiDB-lite"/>
    </source>
</evidence>
<comment type="caution">
    <text evidence="2">The sequence shown here is derived from an EMBL/GenBank/DDBJ whole genome shotgun (WGS) entry which is preliminary data.</text>
</comment>